<dbReference type="HOGENOM" id="CLU_3189225_0_0_9"/>
<evidence type="ECO:0000313" key="1">
    <source>
        <dbReference type="EMBL" id="ABD29372.1"/>
    </source>
</evidence>
<accession>Q2G1D1</accession>
<dbReference type="AlphaFoldDB" id="Q2G1D1"/>
<dbReference type="STRING" id="93061.SAOUHSC_00194"/>
<proteinExistence type="predicted"/>
<name>Q2G1D1_STAA8</name>
<reference evidence="2" key="1">
    <citation type="book" date="2006" name="Gram positive pathogens, 2nd edition" publisher="ASM Press" city="Washington D.C">
        <title>The Staphylococcus aureus NCTC 8325 genome.</title>
        <editorList>
            <person name="Fischetti V."/>
            <person name="Novick R."/>
            <person name="Ferretti J."/>
            <person name="Portnoy D."/>
            <person name="Rood J."/>
        </editorList>
        <authorList>
            <person name="Gillaspy A.F."/>
            <person name="Worrell V."/>
            <person name="Orvis J."/>
            <person name="Roe B.A."/>
            <person name="Dyer D.W."/>
            <person name="Iandolo J.J."/>
        </authorList>
    </citation>
    <scope>NUCLEOTIDE SEQUENCE [LARGE SCALE GENOMIC DNA]</scope>
    <source>
        <strain evidence="2">NCTC 8325 / PS 47</strain>
    </source>
</reference>
<gene>
    <name evidence="1" type="ordered locus">SAOUHSC_00194</name>
</gene>
<sequence>MIEQKKWFNGMVVISVLEFNIYTSNFNHCFKFYESKPFDLIIFANASNLSDCSCLK</sequence>
<organism evidence="1 2">
    <name type="scientific">Staphylococcus aureus (strain NCTC 8325 / PS 47)</name>
    <dbReference type="NCBI Taxonomy" id="93061"/>
    <lineage>
        <taxon>Bacteria</taxon>
        <taxon>Bacillati</taxon>
        <taxon>Bacillota</taxon>
        <taxon>Bacilli</taxon>
        <taxon>Bacillales</taxon>
        <taxon>Staphylococcaceae</taxon>
        <taxon>Staphylococcus</taxon>
    </lineage>
</organism>
<dbReference type="EMBL" id="CP000253">
    <property type="protein sequence ID" value="ABD29372.1"/>
    <property type="molecule type" value="Genomic_DNA"/>
</dbReference>
<evidence type="ECO:0000313" key="2">
    <source>
        <dbReference type="Proteomes" id="UP000008816"/>
    </source>
</evidence>
<dbReference type="Proteomes" id="UP000008816">
    <property type="component" value="Chromosome"/>
</dbReference>
<protein>
    <submittedName>
        <fullName evidence="1">Uncharacterized protein</fullName>
    </submittedName>
</protein>
<keyword evidence="2" id="KW-1185">Reference proteome</keyword>